<keyword evidence="3" id="KW-1134">Transmembrane beta strand</keyword>
<keyword evidence="8 14" id="KW-0675">Receptor</keyword>
<keyword evidence="2" id="KW-0813">Transport</keyword>
<evidence type="ECO:0000256" key="9">
    <source>
        <dbReference type="ARBA" id="ARBA00023237"/>
    </source>
</evidence>
<dbReference type="PANTHER" id="PTHR30069:SF29">
    <property type="entry name" value="HEMOGLOBIN AND HEMOGLOBIN-HAPTOGLOBIN-BINDING PROTEIN 1-RELATED"/>
    <property type="match status" value="1"/>
</dbReference>
<evidence type="ECO:0000259" key="12">
    <source>
        <dbReference type="Pfam" id="PF00593"/>
    </source>
</evidence>
<evidence type="ECO:0000256" key="10">
    <source>
        <dbReference type="RuleBase" id="RU003357"/>
    </source>
</evidence>
<dbReference type="Pfam" id="PF00593">
    <property type="entry name" value="TonB_dep_Rec_b-barrel"/>
    <property type="match status" value="1"/>
</dbReference>
<dbReference type="AlphaFoldDB" id="A0A1I1G7J0"/>
<dbReference type="GO" id="GO:0044718">
    <property type="term" value="P:siderophore transmembrane transport"/>
    <property type="evidence" value="ECO:0007669"/>
    <property type="project" value="TreeGrafter"/>
</dbReference>
<keyword evidence="6 10" id="KW-0798">TonB box</keyword>
<evidence type="ECO:0000256" key="11">
    <source>
        <dbReference type="SAM" id="SignalP"/>
    </source>
</evidence>
<dbReference type="InterPro" id="IPR037066">
    <property type="entry name" value="Plug_dom_sf"/>
</dbReference>
<evidence type="ECO:0000256" key="8">
    <source>
        <dbReference type="ARBA" id="ARBA00023170"/>
    </source>
</evidence>
<protein>
    <submittedName>
        <fullName evidence="14">Outer membrane receptor proteins, mostly Fe transport</fullName>
    </submittedName>
</protein>
<evidence type="ECO:0000313" key="15">
    <source>
        <dbReference type="Proteomes" id="UP000199514"/>
    </source>
</evidence>
<evidence type="ECO:0000256" key="5">
    <source>
        <dbReference type="ARBA" id="ARBA00022729"/>
    </source>
</evidence>
<dbReference type="InterPro" id="IPR008969">
    <property type="entry name" value="CarboxyPept-like_regulatory"/>
</dbReference>
<dbReference type="OrthoDB" id="1109239at2"/>
<name>A0A1I1G7J0_9BACT</name>
<evidence type="ECO:0000259" key="13">
    <source>
        <dbReference type="Pfam" id="PF07715"/>
    </source>
</evidence>
<dbReference type="Pfam" id="PF13715">
    <property type="entry name" value="CarbopepD_reg_2"/>
    <property type="match status" value="1"/>
</dbReference>
<sequence length="747" mass="84259">MKTLKYWLLVLCAWASVGAYAQQTQTAKGVVLSASSNGTFEPLVDATVHWQGTTVGAVTDSNGIFSVRIVPETNNLIISYLGYKSDTLNIKNPQQLRVVLQENGVLAEVNIEHERASSYISALEPVRTQIMTEKELFKAACCNLSESFETNPSVDVAFSDAVSGAKQIQMLGLAGIYTQLTNENMPATRGLAAAQGLNYTAGTWIESIQVTKGIGSVANGFESVAGQINVELRKPEKIDKLLFNAYANEMGRTEANLNLSKKVNNRWATALLLHGNYLDNSIKRTLDMNHDSFRDIPAGKQFNALNRWKYDNGKGLMAQMGVRAVWDLREGGQLEDGHHTAAYKIRIQTQRQEVWGKLGYVFPQKKYKSIGLMASLTNHEQDNIFGLKQYDARQKSLYANLIYQSIIGTTFHKWRAGASLQADDYRETLNDLAFSRREQSTGAFGEYTFSGVKNLVLVAGLRADYNNLYGAFVTPRLHAKYDWDENTTLRLSYGRGQRTANIIAENMPLLASSRALEVQTTDLQRKAYGLTPEIAWNGGLSLTREFRLWYRNGSVTVDYFRTDFQNQVVVDLDASPQKVLFYNLKGKSFSNSVQAELNYSPVKRLDVKAVYRWLDVRTRYRQTDWLQKPLVAQHRAFVNVGYATRSQWKFDVTAQWWGKKRLPSTASNPEAYQMGTYSPDYVQLNAQITKSFSKKLDVYVGGENLTSYRQKRLILSAEDPYTPYFDASMVWGNVLGRMLYAGLRYRI</sequence>
<dbReference type="InterPro" id="IPR012910">
    <property type="entry name" value="Plug_dom"/>
</dbReference>
<keyword evidence="15" id="KW-1185">Reference proteome</keyword>
<organism evidence="14 15">
    <name type="scientific">Flexibacter flexilis DSM 6793</name>
    <dbReference type="NCBI Taxonomy" id="927664"/>
    <lineage>
        <taxon>Bacteria</taxon>
        <taxon>Pseudomonadati</taxon>
        <taxon>Bacteroidota</taxon>
        <taxon>Cytophagia</taxon>
        <taxon>Cytophagales</taxon>
        <taxon>Flexibacteraceae</taxon>
        <taxon>Flexibacter</taxon>
    </lineage>
</organism>
<evidence type="ECO:0000256" key="7">
    <source>
        <dbReference type="ARBA" id="ARBA00023136"/>
    </source>
</evidence>
<dbReference type="GO" id="GO:0015344">
    <property type="term" value="F:siderophore uptake transmembrane transporter activity"/>
    <property type="evidence" value="ECO:0007669"/>
    <property type="project" value="TreeGrafter"/>
</dbReference>
<evidence type="ECO:0000256" key="6">
    <source>
        <dbReference type="ARBA" id="ARBA00023077"/>
    </source>
</evidence>
<dbReference type="GO" id="GO:0009279">
    <property type="term" value="C:cell outer membrane"/>
    <property type="evidence" value="ECO:0007669"/>
    <property type="project" value="UniProtKB-SubCell"/>
</dbReference>
<dbReference type="Gene3D" id="2.40.170.20">
    <property type="entry name" value="TonB-dependent receptor, beta-barrel domain"/>
    <property type="match status" value="1"/>
</dbReference>
<dbReference type="EMBL" id="FOLE01000002">
    <property type="protein sequence ID" value="SFC07286.1"/>
    <property type="molecule type" value="Genomic_DNA"/>
</dbReference>
<dbReference type="RefSeq" id="WP_091509337.1">
    <property type="nucleotide sequence ID" value="NZ_FOLE01000002.1"/>
</dbReference>
<evidence type="ECO:0000256" key="1">
    <source>
        <dbReference type="ARBA" id="ARBA00004571"/>
    </source>
</evidence>
<evidence type="ECO:0000313" key="14">
    <source>
        <dbReference type="EMBL" id="SFC07286.1"/>
    </source>
</evidence>
<evidence type="ECO:0000256" key="4">
    <source>
        <dbReference type="ARBA" id="ARBA00022692"/>
    </source>
</evidence>
<dbReference type="Pfam" id="PF07715">
    <property type="entry name" value="Plug"/>
    <property type="match status" value="1"/>
</dbReference>
<comment type="subcellular location">
    <subcellularLocation>
        <location evidence="1">Cell outer membrane</location>
        <topology evidence="1">Multi-pass membrane protein</topology>
    </subcellularLocation>
</comment>
<keyword evidence="5 11" id="KW-0732">Signal</keyword>
<feature type="chain" id="PRO_5011600428" evidence="11">
    <location>
        <begin position="22"/>
        <end position="747"/>
    </location>
</feature>
<dbReference type="InterPro" id="IPR036942">
    <property type="entry name" value="Beta-barrel_TonB_sf"/>
</dbReference>
<dbReference type="InterPro" id="IPR000531">
    <property type="entry name" value="Beta-barrel_TonB"/>
</dbReference>
<evidence type="ECO:0000256" key="3">
    <source>
        <dbReference type="ARBA" id="ARBA00022452"/>
    </source>
</evidence>
<dbReference type="Proteomes" id="UP000199514">
    <property type="component" value="Unassembled WGS sequence"/>
</dbReference>
<keyword evidence="4" id="KW-0812">Transmembrane</keyword>
<keyword evidence="9" id="KW-0998">Cell outer membrane</keyword>
<dbReference type="InterPro" id="IPR039426">
    <property type="entry name" value="TonB-dep_rcpt-like"/>
</dbReference>
<dbReference type="Gene3D" id="2.60.40.1120">
    <property type="entry name" value="Carboxypeptidase-like, regulatory domain"/>
    <property type="match status" value="1"/>
</dbReference>
<dbReference type="SUPFAM" id="SSF49464">
    <property type="entry name" value="Carboxypeptidase regulatory domain-like"/>
    <property type="match status" value="1"/>
</dbReference>
<dbReference type="STRING" id="927664.SAMN05421780_102474"/>
<proteinExistence type="inferred from homology"/>
<keyword evidence="7 10" id="KW-0472">Membrane</keyword>
<comment type="similarity">
    <text evidence="10">Belongs to the TonB-dependent receptor family.</text>
</comment>
<feature type="domain" description="TonB-dependent receptor-like beta-barrel" evidence="12">
    <location>
        <begin position="271"/>
        <end position="705"/>
    </location>
</feature>
<feature type="signal peptide" evidence="11">
    <location>
        <begin position="1"/>
        <end position="21"/>
    </location>
</feature>
<dbReference type="SUPFAM" id="SSF56935">
    <property type="entry name" value="Porins"/>
    <property type="match status" value="1"/>
</dbReference>
<gene>
    <name evidence="14" type="ORF">SAMN05421780_102474</name>
</gene>
<dbReference type="Gene3D" id="2.170.130.10">
    <property type="entry name" value="TonB-dependent receptor, plug domain"/>
    <property type="match status" value="1"/>
</dbReference>
<accession>A0A1I1G7J0</accession>
<dbReference type="PANTHER" id="PTHR30069">
    <property type="entry name" value="TONB-DEPENDENT OUTER MEMBRANE RECEPTOR"/>
    <property type="match status" value="1"/>
</dbReference>
<feature type="domain" description="TonB-dependent receptor plug" evidence="13">
    <location>
        <begin position="125"/>
        <end position="226"/>
    </location>
</feature>
<reference evidence="14 15" key="1">
    <citation type="submission" date="2016-10" db="EMBL/GenBank/DDBJ databases">
        <authorList>
            <person name="de Groot N.N."/>
        </authorList>
    </citation>
    <scope>NUCLEOTIDE SEQUENCE [LARGE SCALE GENOMIC DNA]</scope>
    <source>
        <strain evidence="14 15">DSM 6793</strain>
    </source>
</reference>
<evidence type="ECO:0000256" key="2">
    <source>
        <dbReference type="ARBA" id="ARBA00022448"/>
    </source>
</evidence>